<protein>
    <recommendedName>
        <fullName evidence="4">BTB domain-containing protein</fullName>
    </recommendedName>
</protein>
<dbReference type="PANTHER" id="PTHR47843">
    <property type="entry name" value="BTB DOMAIN-CONTAINING PROTEIN-RELATED"/>
    <property type="match status" value="1"/>
</dbReference>
<evidence type="ECO:0000313" key="3">
    <source>
        <dbReference type="Proteomes" id="UP000250140"/>
    </source>
</evidence>
<feature type="compositionally biased region" description="Low complexity" evidence="1">
    <location>
        <begin position="85"/>
        <end position="100"/>
    </location>
</feature>
<dbReference type="Proteomes" id="UP000250140">
    <property type="component" value="Unassembled WGS sequence"/>
</dbReference>
<dbReference type="SUPFAM" id="SSF54695">
    <property type="entry name" value="POZ domain"/>
    <property type="match status" value="1"/>
</dbReference>
<name>A0A8E2EN24_9PEZI</name>
<dbReference type="AlphaFoldDB" id="A0A8E2EN24"/>
<dbReference type="InterPro" id="IPR011333">
    <property type="entry name" value="SKP1/BTB/POZ_sf"/>
</dbReference>
<sequence>LHQRSIITSTPFKFLVGHERKLLTVHAALIAHHSKPLGVLVRGPMLEANQGFAVLEDIEEGTFIRFSQYAYTGDYSTPAPGTSGDGATTNDATNGAANGIANGGGMSDESGLMSPTSGEYSATITAADLKMYVPAPPPFKPRKNRDATEDYTDIFLCHARLYVFAEKYDIAPLKRLALYKLQRTLVDFTLYPERVADVVELIKYSYTNTADMVGTPDDLRVLVIRYTGYVVEDLAQNPQFTALLEEVSQVGRDLMRQMLKRLE</sequence>
<evidence type="ECO:0000313" key="2">
    <source>
        <dbReference type="EMBL" id="OCL01747.1"/>
    </source>
</evidence>
<feature type="non-terminal residue" evidence="2">
    <location>
        <position position="1"/>
    </location>
</feature>
<reference evidence="2 3" key="1">
    <citation type="journal article" date="2016" name="Nat. Commun.">
        <title>Ectomycorrhizal ecology is imprinted in the genome of the dominant symbiotic fungus Cenococcum geophilum.</title>
        <authorList>
            <consortium name="DOE Joint Genome Institute"/>
            <person name="Peter M."/>
            <person name="Kohler A."/>
            <person name="Ohm R.A."/>
            <person name="Kuo A."/>
            <person name="Krutzmann J."/>
            <person name="Morin E."/>
            <person name="Arend M."/>
            <person name="Barry K.W."/>
            <person name="Binder M."/>
            <person name="Choi C."/>
            <person name="Clum A."/>
            <person name="Copeland A."/>
            <person name="Grisel N."/>
            <person name="Haridas S."/>
            <person name="Kipfer T."/>
            <person name="LaButti K."/>
            <person name="Lindquist E."/>
            <person name="Lipzen A."/>
            <person name="Maire R."/>
            <person name="Meier B."/>
            <person name="Mihaltcheva S."/>
            <person name="Molinier V."/>
            <person name="Murat C."/>
            <person name="Poggeler S."/>
            <person name="Quandt C.A."/>
            <person name="Sperisen C."/>
            <person name="Tritt A."/>
            <person name="Tisserant E."/>
            <person name="Crous P.W."/>
            <person name="Henrissat B."/>
            <person name="Nehls U."/>
            <person name="Egli S."/>
            <person name="Spatafora J.W."/>
            <person name="Grigoriev I.V."/>
            <person name="Martin F.M."/>
        </authorList>
    </citation>
    <scope>NUCLEOTIDE SEQUENCE [LARGE SCALE GENOMIC DNA]</scope>
    <source>
        <strain evidence="2 3">CBS 207.34</strain>
    </source>
</reference>
<dbReference type="PANTHER" id="PTHR47843:SF5">
    <property type="entry name" value="BTB_POZ DOMAIN PROTEIN"/>
    <property type="match status" value="1"/>
</dbReference>
<organism evidence="2 3">
    <name type="scientific">Glonium stellatum</name>
    <dbReference type="NCBI Taxonomy" id="574774"/>
    <lineage>
        <taxon>Eukaryota</taxon>
        <taxon>Fungi</taxon>
        <taxon>Dikarya</taxon>
        <taxon>Ascomycota</taxon>
        <taxon>Pezizomycotina</taxon>
        <taxon>Dothideomycetes</taxon>
        <taxon>Pleosporomycetidae</taxon>
        <taxon>Gloniales</taxon>
        <taxon>Gloniaceae</taxon>
        <taxon>Glonium</taxon>
    </lineage>
</organism>
<evidence type="ECO:0008006" key="4">
    <source>
        <dbReference type="Google" id="ProtNLM"/>
    </source>
</evidence>
<dbReference type="EMBL" id="KV751080">
    <property type="protein sequence ID" value="OCL01747.1"/>
    <property type="molecule type" value="Genomic_DNA"/>
</dbReference>
<feature type="region of interest" description="Disordered" evidence="1">
    <location>
        <begin position="80"/>
        <end position="117"/>
    </location>
</feature>
<dbReference type="OrthoDB" id="9997739at2759"/>
<dbReference type="Gene3D" id="3.30.710.10">
    <property type="entry name" value="Potassium Channel Kv1.1, Chain A"/>
    <property type="match status" value="1"/>
</dbReference>
<keyword evidence="3" id="KW-1185">Reference proteome</keyword>
<proteinExistence type="predicted"/>
<gene>
    <name evidence="2" type="ORF">AOQ84DRAFT_306105</name>
</gene>
<evidence type="ECO:0000256" key="1">
    <source>
        <dbReference type="SAM" id="MobiDB-lite"/>
    </source>
</evidence>
<accession>A0A8E2EN24</accession>